<dbReference type="InParanoid" id="A0A1U8Q1U6"/>
<dbReference type="InterPro" id="IPR004788">
    <property type="entry name" value="Ribose5P_isomerase_type_A"/>
</dbReference>
<evidence type="ECO:0000256" key="5">
    <source>
        <dbReference type="ARBA" id="ARBA00023235"/>
    </source>
</evidence>
<dbReference type="GO" id="GO:0009052">
    <property type="term" value="P:pentose-phosphate shunt, non-oxidative branch"/>
    <property type="evidence" value="ECO:0007669"/>
    <property type="project" value="InterPro"/>
</dbReference>
<evidence type="ECO:0000256" key="3">
    <source>
        <dbReference type="ARBA" id="ARBA00008088"/>
    </source>
</evidence>
<dbReference type="GO" id="GO:0004751">
    <property type="term" value="F:ribose-5-phosphate isomerase activity"/>
    <property type="evidence" value="ECO:0007669"/>
    <property type="project" value="UniProtKB-EC"/>
</dbReference>
<dbReference type="Pfam" id="PF06026">
    <property type="entry name" value="Rib_5-P_isom_A"/>
    <property type="match status" value="1"/>
</dbReference>
<sequence>MASVVPCCSPLQITEFRRNIGSFPRRKAFFSNRRKNCWMIARASITDGPALLQAAKHTVDTYIRSGMVVGLGSGHASSMAIQYLGRKIREGALKDVIGIPTSVSSASEAAKAGILLNDYQNSSQIDFSFSDADIIEEGTLISLIGRRKLQGGESIIQEKSIIKDAGELVFIVTEKQYKGVLDGSIPVIVHAYNWMETAEEIDDLFLGDAEDVEVSKILGLFFLGGEEFAKKAFRSVEERFDGASENNIKEKEEVLKGEIVPDRGQNSEGKMEEVVRALNIVRRLKTQKIKKSQ</sequence>
<name>A0A1U8Q1U6_NELNU</name>
<dbReference type="PANTHER" id="PTHR43748">
    <property type="entry name" value="RIBOSE-5-PHOSPHATE ISOMERASE 3, CHLOROPLASTIC-RELATED"/>
    <property type="match status" value="1"/>
</dbReference>
<evidence type="ECO:0000256" key="2">
    <source>
        <dbReference type="ARBA" id="ARBA00004988"/>
    </source>
</evidence>
<evidence type="ECO:0000313" key="7">
    <source>
        <dbReference type="RefSeq" id="XP_019051966.1"/>
    </source>
</evidence>
<dbReference type="FunCoup" id="A0A1U8Q1U6">
    <property type="interactions" value="1293"/>
</dbReference>
<organism evidence="6 7">
    <name type="scientific">Nelumbo nucifera</name>
    <name type="common">Sacred lotus</name>
    <dbReference type="NCBI Taxonomy" id="4432"/>
    <lineage>
        <taxon>Eukaryota</taxon>
        <taxon>Viridiplantae</taxon>
        <taxon>Streptophyta</taxon>
        <taxon>Embryophyta</taxon>
        <taxon>Tracheophyta</taxon>
        <taxon>Spermatophyta</taxon>
        <taxon>Magnoliopsida</taxon>
        <taxon>Proteales</taxon>
        <taxon>Nelumbonaceae</taxon>
        <taxon>Nelumbo</taxon>
    </lineage>
</organism>
<dbReference type="SUPFAM" id="SSF100950">
    <property type="entry name" value="NagB/RpiA/CoA transferase-like"/>
    <property type="match status" value="1"/>
</dbReference>
<dbReference type="KEGG" id="nnu:104590004"/>
<accession>A0A1U8Q1U6</accession>
<keyword evidence="6" id="KW-1185">Reference proteome</keyword>
<dbReference type="Gene3D" id="3.40.50.1360">
    <property type="match status" value="1"/>
</dbReference>
<dbReference type="Proteomes" id="UP000189703">
    <property type="component" value="Unplaced"/>
</dbReference>
<reference evidence="7" key="1">
    <citation type="submission" date="2025-08" db="UniProtKB">
        <authorList>
            <consortium name="RefSeq"/>
        </authorList>
    </citation>
    <scope>IDENTIFICATION</scope>
</reference>
<dbReference type="AlphaFoldDB" id="A0A1U8Q1U6"/>
<dbReference type="RefSeq" id="XP_019051966.1">
    <property type="nucleotide sequence ID" value="XM_019196421.1"/>
</dbReference>
<comment type="similarity">
    <text evidence="3">Belongs to the ribose 5-phosphate isomerase family.</text>
</comment>
<proteinExistence type="inferred from homology"/>
<dbReference type="PANTHER" id="PTHR43748:SF1">
    <property type="entry name" value="RIBOSE-5-PHOSPHATE ISOMERASE 4, CHLOROPLASTIC-RELATED"/>
    <property type="match status" value="1"/>
</dbReference>
<dbReference type="InterPro" id="IPR037171">
    <property type="entry name" value="NagB/RpiA_transferase-like"/>
</dbReference>
<gene>
    <name evidence="7" type="primary">LOC104590004</name>
</gene>
<dbReference type="OrthoDB" id="1555531at2759"/>
<dbReference type="STRING" id="4432.A0A1U8Q1U6"/>
<evidence type="ECO:0000313" key="6">
    <source>
        <dbReference type="Proteomes" id="UP000189703"/>
    </source>
</evidence>
<comment type="pathway">
    <text evidence="2">Carbohydrate degradation; pentose phosphate pathway; D-ribose 5-phosphate from D-ribulose 5-phosphate (non-oxidative stage): step 1/1.</text>
</comment>
<protein>
    <recommendedName>
        <fullName evidence="4">ribose-5-phosphate isomerase</fullName>
        <ecNumber evidence="4">5.3.1.6</ecNumber>
    </recommendedName>
</protein>
<dbReference type="GeneID" id="104590004"/>
<keyword evidence="5 7" id="KW-0413">Isomerase</keyword>
<evidence type="ECO:0000256" key="4">
    <source>
        <dbReference type="ARBA" id="ARBA00011959"/>
    </source>
</evidence>
<dbReference type="EC" id="5.3.1.6" evidence="4"/>
<evidence type="ECO:0000256" key="1">
    <source>
        <dbReference type="ARBA" id="ARBA00001713"/>
    </source>
</evidence>
<comment type="catalytic activity">
    <reaction evidence="1">
        <text>aldehydo-D-ribose 5-phosphate = D-ribulose 5-phosphate</text>
        <dbReference type="Rhea" id="RHEA:14657"/>
        <dbReference type="ChEBI" id="CHEBI:58121"/>
        <dbReference type="ChEBI" id="CHEBI:58273"/>
        <dbReference type="EC" id="5.3.1.6"/>
    </reaction>
</comment>
<dbReference type="InterPro" id="IPR050262">
    <property type="entry name" value="Ribose-5P_isomerase"/>
</dbReference>
<dbReference type="eggNOG" id="KOG3075">
    <property type="taxonomic scope" value="Eukaryota"/>
</dbReference>
<dbReference type="UniPathway" id="UPA00115">
    <property type="reaction ID" value="UER00412"/>
</dbReference>